<evidence type="ECO:0000259" key="2">
    <source>
        <dbReference type="Pfam" id="PF13439"/>
    </source>
</evidence>
<comment type="caution">
    <text evidence="3">The sequence shown here is derived from an EMBL/GenBank/DDBJ whole genome shotgun (WGS) entry which is preliminary data.</text>
</comment>
<dbReference type="PANTHER" id="PTHR12526">
    <property type="entry name" value="GLYCOSYLTRANSFERASE"/>
    <property type="match status" value="1"/>
</dbReference>
<feature type="domain" description="Glycosyltransferase subfamily 4-like N-terminal" evidence="2">
    <location>
        <begin position="14"/>
        <end position="160"/>
    </location>
</feature>
<evidence type="ECO:0000313" key="3">
    <source>
        <dbReference type="EMBL" id="MBE8723643.1"/>
    </source>
</evidence>
<accession>A0ABR9TE49</accession>
<keyword evidence="4" id="KW-1185">Reference proteome</keyword>
<dbReference type="Pfam" id="PF13439">
    <property type="entry name" value="Glyco_transf_4"/>
    <property type="match status" value="1"/>
</dbReference>
<dbReference type="PANTHER" id="PTHR12526:SF630">
    <property type="entry name" value="GLYCOSYLTRANSFERASE"/>
    <property type="match status" value="1"/>
</dbReference>
<evidence type="ECO:0000313" key="4">
    <source>
        <dbReference type="Proteomes" id="UP000640614"/>
    </source>
</evidence>
<protein>
    <submittedName>
        <fullName evidence="3">Glycosyltransferase family 4 protein</fullName>
    </submittedName>
</protein>
<sequence>MKLLYIVPKIKNAGGVARVIAVKANYFTQNFGYEVHILSQNEESKPAFYDFDSRISFHNMTLEGTIFHFFSSFKKSINQAIREINPDIILVADNGLKAFLVPFITNTKKPIVFECHGSKFVEEREVKTNMFSKIIRGTKYRFKDFSARRFTRVVALSNKNLSEWKISNGIVIPNPNWIGKAGKAAYKNTKVIAIARNSYEKGLDRLLVIWEKIHPKHPEWILNIYTDDTESLTEMIKDSKILFSINIHNFVSNIEEKYLESSLYAMTSRTEGFGMVLLEAMSLGIPCLAFDCPVGPRTLIKDNENGYLIPDGNFDLYVEKLSYLMNNEEERIRLGLAGNETAKLFSIEKIMKDWKMFFDELIEKN</sequence>
<dbReference type="SUPFAM" id="SSF53756">
    <property type="entry name" value="UDP-Glycosyltransferase/glycogen phosphorylase"/>
    <property type="match status" value="1"/>
</dbReference>
<dbReference type="Gene3D" id="3.40.50.2000">
    <property type="entry name" value="Glycogen Phosphorylase B"/>
    <property type="match status" value="2"/>
</dbReference>
<name>A0ABR9TE49_9FLAO</name>
<dbReference type="RefSeq" id="WP_193844695.1">
    <property type="nucleotide sequence ID" value="NZ_PRDM01000001.1"/>
</dbReference>
<dbReference type="EMBL" id="PRDM01000001">
    <property type="protein sequence ID" value="MBE8723643.1"/>
    <property type="molecule type" value="Genomic_DNA"/>
</dbReference>
<evidence type="ECO:0000259" key="1">
    <source>
        <dbReference type="Pfam" id="PF00534"/>
    </source>
</evidence>
<organism evidence="3 4">
    <name type="scientific">Flavobacterium hungaricum</name>
    <dbReference type="NCBI Taxonomy" id="2082725"/>
    <lineage>
        <taxon>Bacteria</taxon>
        <taxon>Pseudomonadati</taxon>
        <taxon>Bacteroidota</taxon>
        <taxon>Flavobacteriia</taxon>
        <taxon>Flavobacteriales</taxon>
        <taxon>Flavobacteriaceae</taxon>
        <taxon>Flavobacterium</taxon>
    </lineage>
</organism>
<dbReference type="Pfam" id="PF00534">
    <property type="entry name" value="Glycos_transf_1"/>
    <property type="match status" value="1"/>
</dbReference>
<feature type="domain" description="Glycosyl transferase family 1" evidence="1">
    <location>
        <begin position="187"/>
        <end position="338"/>
    </location>
</feature>
<dbReference type="InterPro" id="IPR028098">
    <property type="entry name" value="Glyco_trans_4-like_N"/>
</dbReference>
<proteinExistence type="predicted"/>
<dbReference type="InterPro" id="IPR001296">
    <property type="entry name" value="Glyco_trans_1"/>
</dbReference>
<gene>
    <name evidence="3" type="ORF">C4F50_01710</name>
</gene>
<dbReference type="CDD" id="cd03820">
    <property type="entry name" value="GT4_AmsD-like"/>
    <property type="match status" value="1"/>
</dbReference>
<reference evidence="3 4" key="1">
    <citation type="submission" date="2018-07" db="EMBL/GenBank/DDBJ databases">
        <title>Genome assembly of strain KB82.</title>
        <authorList>
            <person name="Kukolya J."/>
            <person name="Horvath B."/>
            <person name="Nagy I."/>
            <person name="Toth A."/>
        </authorList>
    </citation>
    <scope>NUCLEOTIDE SEQUENCE [LARGE SCALE GENOMIC DNA]</scope>
    <source>
        <strain evidence="3 4">Kb82</strain>
    </source>
</reference>
<dbReference type="Proteomes" id="UP000640614">
    <property type="component" value="Unassembled WGS sequence"/>
</dbReference>